<evidence type="ECO:0000256" key="9">
    <source>
        <dbReference type="ARBA" id="ARBA00023004"/>
    </source>
</evidence>
<evidence type="ECO:0000256" key="16">
    <source>
        <dbReference type="PIRSR" id="PIRSR600823-3"/>
    </source>
</evidence>
<feature type="compositionally biased region" description="Gly residues" evidence="19">
    <location>
        <begin position="23"/>
        <end position="37"/>
    </location>
</feature>
<evidence type="ECO:0000256" key="18">
    <source>
        <dbReference type="PIRSR" id="PIRSR600823-5"/>
    </source>
</evidence>
<comment type="caution">
    <text evidence="22">The sequence shown here is derived from an EMBL/GenBank/DDBJ whole genome shotgun (WGS) entry which is preliminary data.</text>
</comment>
<name>A0AAV8FFD5_9POAL</name>
<dbReference type="GO" id="GO:0140825">
    <property type="term" value="F:lactoperoxidase activity"/>
    <property type="evidence" value="ECO:0007669"/>
    <property type="project" value="UniProtKB-EC"/>
</dbReference>
<evidence type="ECO:0000256" key="17">
    <source>
        <dbReference type="PIRSR" id="PIRSR600823-4"/>
    </source>
</evidence>
<dbReference type="EMBL" id="JAMFTS010000002">
    <property type="protein sequence ID" value="KAJ4791968.1"/>
    <property type="molecule type" value="Genomic_DNA"/>
</dbReference>
<evidence type="ECO:0000256" key="10">
    <source>
        <dbReference type="ARBA" id="ARBA00023157"/>
    </source>
</evidence>
<dbReference type="PRINTS" id="PR00461">
    <property type="entry name" value="PLPEROXIDASE"/>
</dbReference>
<dbReference type="InterPro" id="IPR000823">
    <property type="entry name" value="Peroxidase_pln"/>
</dbReference>
<dbReference type="SUPFAM" id="SSF48113">
    <property type="entry name" value="Heme-dependent peroxidases"/>
    <property type="match status" value="1"/>
</dbReference>
<dbReference type="PROSITE" id="PS00435">
    <property type="entry name" value="PEROXIDASE_1"/>
    <property type="match status" value="1"/>
</dbReference>
<feature type="disulfide bond" evidence="18">
    <location>
        <begin position="238"/>
        <end position="428"/>
    </location>
</feature>
<keyword evidence="20" id="KW-0472">Membrane</keyword>
<keyword evidence="20" id="KW-0812">Transmembrane</keyword>
<feature type="binding site" evidence="16">
    <location>
        <position position="184"/>
    </location>
    <ligand>
        <name>Ca(2+)</name>
        <dbReference type="ChEBI" id="CHEBI:29108"/>
        <label>1</label>
    </ligand>
</feature>
<dbReference type="GO" id="GO:0046872">
    <property type="term" value="F:metal ion binding"/>
    <property type="evidence" value="ECO:0007669"/>
    <property type="project" value="UniProtKB-KW"/>
</dbReference>
<evidence type="ECO:0000256" key="13">
    <source>
        <dbReference type="ARBA" id="ARBA00072322"/>
    </source>
</evidence>
<evidence type="ECO:0000256" key="3">
    <source>
        <dbReference type="ARBA" id="ARBA00012313"/>
    </source>
</evidence>
<dbReference type="InterPro" id="IPR019794">
    <property type="entry name" value="Peroxidases_AS"/>
</dbReference>
<feature type="disulfide bond" evidence="18">
    <location>
        <begin position="152"/>
        <end position="232"/>
    </location>
</feature>
<dbReference type="GO" id="GO:0020037">
    <property type="term" value="F:heme binding"/>
    <property type="evidence" value="ECO:0007669"/>
    <property type="project" value="InterPro"/>
</dbReference>
<dbReference type="EC" id="1.11.1.7" evidence="3"/>
<dbReference type="Proteomes" id="UP001140206">
    <property type="component" value="Chromosome 2"/>
</dbReference>
<feature type="binding site" evidence="16">
    <location>
        <position position="311"/>
    </location>
    <ligand>
        <name>Ca(2+)</name>
        <dbReference type="ChEBI" id="CHEBI:29108"/>
        <label>2</label>
    </ligand>
</feature>
<reference evidence="22" key="1">
    <citation type="submission" date="2022-08" db="EMBL/GenBank/DDBJ databases">
        <authorList>
            <person name="Marques A."/>
        </authorList>
    </citation>
    <scope>NUCLEOTIDE SEQUENCE</scope>
    <source>
        <strain evidence="22">RhyPub2mFocal</strain>
        <tissue evidence="22">Leaves</tissue>
    </source>
</reference>
<evidence type="ECO:0000256" key="11">
    <source>
        <dbReference type="ARBA" id="ARBA00023180"/>
    </source>
</evidence>
<feature type="binding site" evidence="16">
    <location>
        <position position="359"/>
    </location>
    <ligand>
        <name>Ca(2+)</name>
        <dbReference type="ChEBI" id="CHEBI:29108"/>
        <label>2</label>
    </ligand>
</feature>
<evidence type="ECO:0000256" key="5">
    <source>
        <dbReference type="ARBA" id="ARBA00022617"/>
    </source>
</evidence>
<evidence type="ECO:0000259" key="21">
    <source>
        <dbReference type="PROSITE" id="PS50873"/>
    </source>
</evidence>
<dbReference type="PROSITE" id="PS00436">
    <property type="entry name" value="PEROXIDASE_2"/>
    <property type="match status" value="1"/>
</dbReference>
<evidence type="ECO:0000256" key="20">
    <source>
        <dbReference type="SAM" id="Phobius"/>
    </source>
</evidence>
<feature type="binding site" evidence="16">
    <location>
        <position position="187"/>
    </location>
    <ligand>
        <name>Ca(2+)</name>
        <dbReference type="ChEBI" id="CHEBI:29108"/>
        <label>1</label>
    </ligand>
</feature>
<comment type="catalytic activity">
    <reaction evidence="1">
        <text>2 a phenolic donor + H2O2 = 2 a phenolic radical donor + 2 H2O</text>
        <dbReference type="Rhea" id="RHEA:56136"/>
        <dbReference type="ChEBI" id="CHEBI:15377"/>
        <dbReference type="ChEBI" id="CHEBI:16240"/>
        <dbReference type="ChEBI" id="CHEBI:139520"/>
        <dbReference type="ChEBI" id="CHEBI:139521"/>
        <dbReference type="EC" id="1.11.1.7"/>
    </reaction>
</comment>
<organism evidence="22 23">
    <name type="scientific">Rhynchospora pubera</name>
    <dbReference type="NCBI Taxonomy" id="906938"/>
    <lineage>
        <taxon>Eukaryota</taxon>
        <taxon>Viridiplantae</taxon>
        <taxon>Streptophyta</taxon>
        <taxon>Embryophyta</taxon>
        <taxon>Tracheophyta</taxon>
        <taxon>Spermatophyta</taxon>
        <taxon>Magnoliopsida</taxon>
        <taxon>Liliopsida</taxon>
        <taxon>Poales</taxon>
        <taxon>Cyperaceae</taxon>
        <taxon>Cyperoideae</taxon>
        <taxon>Rhynchosporeae</taxon>
        <taxon>Rhynchospora</taxon>
    </lineage>
</organism>
<feature type="site" description="Transition state stabilizer" evidence="17">
    <location>
        <position position="179"/>
    </location>
</feature>
<evidence type="ECO:0000256" key="12">
    <source>
        <dbReference type="ARBA" id="ARBA00023324"/>
    </source>
</evidence>
<feature type="binding site" evidence="16">
    <location>
        <position position="191"/>
    </location>
    <ligand>
        <name>Ca(2+)</name>
        <dbReference type="ChEBI" id="CHEBI:29108"/>
        <label>1</label>
    </ligand>
</feature>
<dbReference type="GO" id="GO:0006979">
    <property type="term" value="P:response to oxidative stress"/>
    <property type="evidence" value="ECO:0007669"/>
    <property type="project" value="InterPro"/>
</dbReference>
<sequence length="432" mass="45951">MSAHPLSHTHRSTEGNGEREGKLVGGNRGDGGGGGGGKNVVEKRCGKGLECVYIYHYATPGCNKQNSTFCSFNFELKILVPFEREKKKEKRKKLTMQMAAVTVIIVLILTLEASTTTLAARNALAENKTCYGDGTGGSTGISLSFDIYLMTCPQAEDIVRSGVEQAVASDPRMAASLLRLHFHDCFVNGCDGSVLLDDNANFVGEKTAGPNLNSLRGFEVIDSIKSELEQACPQTVSCADILAIAARDSVLLSGGPTWQVETGRTDSRGASLTKANNNLPAPTSNVPTLIQKFQNLGLSAQDMVVLSGAHTIGKARCSSFSSRLNSMGDLEFIQSLQQLCSGSNGTLAHLDLSTPATFDNQYYINLLSGDGLLPSDQVLAGGPSGVLDLVQAYATDQSLFFEDFATSVIRMGRLTSTTGTAGEVRKNCRVVN</sequence>
<feature type="binding site" description="axial binding residue" evidence="16">
    <location>
        <position position="310"/>
    </location>
    <ligand>
        <name>heme b</name>
        <dbReference type="ChEBI" id="CHEBI:60344"/>
    </ligand>
    <ligandPart>
        <name>Fe</name>
        <dbReference type="ChEBI" id="CHEBI:18248"/>
    </ligandPart>
</feature>
<proteinExistence type="inferred from homology"/>
<keyword evidence="20" id="KW-1133">Transmembrane helix</keyword>
<feature type="binding site" evidence="16">
    <location>
        <position position="205"/>
    </location>
    <ligand>
        <name>Ca(2+)</name>
        <dbReference type="ChEBI" id="CHEBI:29108"/>
        <label>1</label>
    </ligand>
</feature>
<dbReference type="Gene3D" id="1.10.520.10">
    <property type="match status" value="1"/>
</dbReference>
<evidence type="ECO:0000256" key="1">
    <source>
        <dbReference type="ARBA" id="ARBA00000189"/>
    </source>
</evidence>
<evidence type="ECO:0000256" key="8">
    <source>
        <dbReference type="ARBA" id="ARBA00023002"/>
    </source>
</evidence>
<keyword evidence="5" id="KW-0349">Heme</keyword>
<evidence type="ECO:0000256" key="4">
    <source>
        <dbReference type="ARBA" id="ARBA00022559"/>
    </source>
</evidence>
<dbReference type="InterPro" id="IPR019793">
    <property type="entry name" value="Peroxidases_heam-ligand_BS"/>
</dbReference>
<feature type="binding site" evidence="16">
    <location>
        <position position="351"/>
    </location>
    <ligand>
        <name>Ca(2+)</name>
        <dbReference type="ChEBI" id="CHEBI:29108"/>
        <label>2</label>
    </ligand>
</feature>
<evidence type="ECO:0000256" key="15">
    <source>
        <dbReference type="PIRSR" id="PIRSR600823-2"/>
    </source>
</evidence>
<dbReference type="GO" id="GO:0042744">
    <property type="term" value="P:hydrogen peroxide catabolic process"/>
    <property type="evidence" value="ECO:0007669"/>
    <property type="project" value="UniProtKB-KW"/>
</dbReference>
<keyword evidence="23" id="KW-1185">Reference proteome</keyword>
<feature type="disulfide bond" evidence="18">
    <location>
        <begin position="185"/>
        <end position="190"/>
    </location>
</feature>
<dbReference type="CDD" id="cd00693">
    <property type="entry name" value="secretory_peroxidase"/>
    <property type="match status" value="1"/>
</dbReference>
<feature type="transmembrane region" description="Helical" evidence="20">
    <location>
        <begin position="94"/>
        <end position="111"/>
    </location>
</feature>
<dbReference type="FunFam" id="1.10.520.10:FF:000001">
    <property type="entry name" value="Peroxidase"/>
    <property type="match status" value="1"/>
</dbReference>
<accession>A0AAV8FFD5</accession>
<feature type="domain" description="Plant heme peroxidase family profile" evidence="21">
    <location>
        <begin position="142"/>
        <end position="432"/>
    </location>
</feature>
<evidence type="ECO:0000256" key="7">
    <source>
        <dbReference type="ARBA" id="ARBA00022837"/>
    </source>
</evidence>
<keyword evidence="7 16" id="KW-0106">Calcium</keyword>
<dbReference type="Gene3D" id="1.10.420.10">
    <property type="entry name" value="Peroxidase, domain 2"/>
    <property type="match status" value="1"/>
</dbReference>
<feature type="binding site" evidence="16">
    <location>
        <position position="189"/>
    </location>
    <ligand>
        <name>Ca(2+)</name>
        <dbReference type="ChEBI" id="CHEBI:29108"/>
        <label>1</label>
    </ligand>
</feature>
<feature type="binding site" evidence="16">
    <location>
        <position position="193"/>
    </location>
    <ligand>
        <name>Ca(2+)</name>
        <dbReference type="ChEBI" id="CHEBI:29108"/>
        <label>1</label>
    </ligand>
</feature>
<dbReference type="InterPro" id="IPR033905">
    <property type="entry name" value="Secretory_peroxidase"/>
</dbReference>
<evidence type="ECO:0000256" key="6">
    <source>
        <dbReference type="ARBA" id="ARBA00022723"/>
    </source>
</evidence>
<dbReference type="PANTHER" id="PTHR31388:SF28">
    <property type="entry name" value="PEROXIDASE 40"/>
    <property type="match status" value="1"/>
</dbReference>
<feature type="binding site" evidence="16">
    <location>
        <position position="354"/>
    </location>
    <ligand>
        <name>Ca(2+)</name>
        <dbReference type="ChEBI" id="CHEBI:29108"/>
        <label>2</label>
    </ligand>
</feature>
<keyword evidence="9 16" id="KW-0408">Iron</keyword>
<feature type="active site" description="Proton acceptor" evidence="14">
    <location>
        <position position="183"/>
    </location>
</feature>
<keyword evidence="6 16" id="KW-0479">Metal-binding</keyword>
<evidence type="ECO:0000313" key="22">
    <source>
        <dbReference type="EMBL" id="KAJ4791968.1"/>
    </source>
</evidence>
<dbReference type="FunFam" id="1.10.420.10:FF:000006">
    <property type="entry name" value="Peroxidase"/>
    <property type="match status" value="1"/>
</dbReference>
<dbReference type="InterPro" id="IPR002016">
    <property type="entry name" value="Haem_peroxidase"/>
</dbReference>
<evidence type="ECO:0000256" key="2">
    <source>
        <dbReference type="ARBA" id="ARBA00006873"/>
    </source>
</evidence>
<evidence type="ECO:0000256" key="14">
    <source>
        <dbReference type="PIRSR" id="PIRSR600823-1"/>
    </source>
</evidence>
<feature type="binding site" evidence="15">
    <location>
        <position position="280"/>
    </location>
    <ligand>
        <name>substrate</name>
    </ligand>
</feature>
<comment type="cofactor">
    <cofactor evidence="16">
        <name>Ca(2+)</name>
        <dbReference type="ChEBI" id="CHEBI:29108"/>
    </cofactor>
    <text evidence="16">Binds 2 calcium ions per subunit.</text>
</comment>
<keyword evidence="4 22" id="KW-0575">Peroxidase</keyword>
<protein>
    <recommendedName>
        <fullName evidence="13">Peroxidase 1</fullName>
        <ecNumber evidence="3">1.11.1.7</ecNumber>
    </recommendedName>
</protein>
<dbReference type="PRINTS" id="PR00458">
    <property type="entry name" value="PEROXIDASE"/>
</dbReference>
<feature type="region of interest" description="Disordered" evidence="19">
    <location>
        <begin position="1"/>
        <end position="37"/>
    </location>
</feature>
<gene>
    <name evidence="22" type="ORF">LUZ62_043214</name>
</gene>
<feature type="disulfide bond" evidence="18">
    <location>
        <begin position="317"/>
        <end position="340"/>
    </location>
</feature>
<keyword evidence="11" id="KW-0325">Glycoprotein</keyword>
<comment type="cofactor">
    <cofactor evidence="16">
        <name>heme b</name>
        <dbReference type="ChEBI" id="CHEBI:60344"/>
    </cofactor>
    <text evidence="16">Binds 1 heme b (iron(II)-protoporphyrin IX) group per subunit.</text>
</comment>
<evidence type="ECO:0000256" key="19">
    <source>
        <dbReference type="SAM" id="MobiDB-lite"/>
    </source>
</evidence>
<dbReference type="PROSITE" id="PS50873">
    <property type="entry name" value="PEROXIDASE_4"/>
    <property type="match status" value="1"/>
</dbReference>
<feature type="compositionally biased region" description="Basic and acidic residues" evidence="19">
    <location>
        <begin position="11"/>
        <end position="22"/>
    </location>
</feature>
<keyword evidence="12" id="KW-0376">Hydrogen peroxide</keyword>
<dbReference type="AlphaFoldDB" id="A0AAV8FFD5"/>
<dbReference type="PANTHER" id="PTHR31388">
    <property type="entry name" value="PEROXIDASE 72-RELATED"/>
    <property type="match status" value="1"/>
</dbReference>
<dbReference type="Pfam" id="PF00141">
    <property type="entry name" value="peroxidase"/>
    <property type="match status" value="1"/>
</dbReference>
<evidence type="ECO:0000313" key="23">
    <source>
        <dbReference type="Proteomes" id="UP001140206"/>
    </source>
</evidence>
<dbReference type="InterPro" id="IPR010255">
    <property type="entry name" value="Haem_peroxidase_sf"/>
</dbReference>
<keyword evidence="10 18" id="KW-1015">Disulfide bond</keyword>
<keyword evidence="8" id="KW-0560">Oxidoreductase</keyword>
<comment type="similarity">
    <text evidence="2">Belongs to the peroxidase family. Ascorbate peroxidase subfamily.</text>
</comment>